<keyword evidence="2" id="KW-1185">Reference proteome</keyword>
<sequence>MKLTDDRSVTDPPGFPMSEFVSGLPHHQQSYVARELACHFADTYYQRLKADSSHLKIHSYRAALEWLAHQLNPAFQRSSVQIPAKKTNTMDFESYARLGLRKLGISCDHLTNELLAQAVAMTTRWREVVAFYTLRLALAPVVETLVLLDRMLYLNEQGLGGALVPIFDPNLSPRNFVLLSCKQF</sequence>
<dbReference type="EMBL" id="JAIWYP010000004">
    <property type="protein sequence ID" value="KAH3840061.1"/>
    <property type="molecule type" value="Genomic_DNA"/>
</dbReference>
<comment type="caution">
    <text evidence="1">The sequence shown here is derived from an EMBL/GenBank/DDBJ whole genome shotgun (WGS) entry which is preliminary data.</text>
</comment>
<evidence type="ECO:0000313" key="1">
    <source>
        <dbReference type="EMBL" id="KAH3840061.1"/>
    </source>
</evidence>
<dbReference type="InterPro" id="IPR052220">
    <property type="entry name" value="METTL25"/>
</dbReference>
<evidence type="ECO:0000313" key="2">
    <source>
        <dbReference type="Proteomes" id="UP000828390"/>
    </source>
</evidence>
<dbReference type="AlphaFoldDB" id="A0A9D4QQR0"/>
<proteinExistence type="predicted"/>
<name>A0A9D4QQR0_DREPO</name>
<dbReference type="PANTHER" id="PTHR12496:SF2">
    <property type="entry name" value="METHYLTRANSFERASE-LIKE PROTEIN 25B"/>
    <property type="match status" value="1"/>
</dbReference>
<reference evidence="1" key="2">
    <citation type="submission" date="2020-11" db="EMBL/GenBank/DDBJ databases">
        <authorList>
            <person name="McCartney M.A."/>
            <person name="Auch B."/>
            <person name="Kono T."/>
            <person name="Mallez S."/>
            <person name="Becker A."/>
            <person name="Gohl D.M."/>
            <person name="Silverstein K.A.T."/>
            <person name="Koren S."/>
            <person name="Bechman K.B."/>
            <person name="Herman A."/>
            <person name="Abrahante J.E."/>
            <person name="Garbe J."/>
        </authorList>
    </citation>
    <scope>NUCLEOTIDE SEQUENCE</scope>
    <source>
        <strain evidence="1">Duluth1</strain>
        <tissue evidence="1">Whole animal</tissue>
    </source>
</reference>
<accession>A0A9D4QQR0</accession>
<organism evidence="1 2">
    <name type="scientific">Dreissena polymorpha</name>
    <name type="common">Zebra mussel</name>
    <name type="synonym">Mytilus polymorpha</name>
    <dbReference type="NCBI Taxonomy" id="45954"/>
    <lineage>
        <taxon>Eukaryota</taxon>
        <taxon>Metazoa</taxon>
        <taxon>Spiralia</taxon>
        <taxon>Lophotrochozoa</taxon>
        <taxon>Mollusca</taxon>
        <taxon>Bivalvia</taxon>
        <taxon>Autobranchia</taxon>
        <taxon>Heteroconchia</taxon>
        <taxon>Euheterodonta</taxon>
        <taxon>Imparidentia</taxon>
        <taxon>Neoheterodontei</taxon>
        <taxon>Myida</taxon>
        <taxon>Dreissenoidea</taxon>
        <taxon>Dreissenidae</taxon>
        <taxon>Dreissena</taxon>
    </lineage>
</organism>
<reference evidence="1" key="1">
    <citation type="journal article" date="2019" name="bioRxiv">
        <title>The Genome of the Zebra Mussel, Dreissena polymorpha: A Resource for Invasive Species Research.</title>
        <authorList>
            <person name="McCartney M.A."/>
            <person name="Auch B."/>
            <person name="Kono T."/>
            <person name="Mallez S."/>
            <person name="Zhang Y."/>
            <person name="Obille A."/>
            <person name="Becker A."/>
            <person name="Abrahante J.E."/>
            <person name="Garbe J."/>
            <person name="Badalamenti J.P."/>
            <person name="Herman A."/>
            <person name="Mangelson H."/>
            <person name="Liachko I."/>
            <person name="Sullivan S."/>
            <person name="Sone E.D."/>
            <person name="Koren S."/>
            <person name="Silverstein K.A.T."/>
            <person name="Beckman K.B."/>
            <person name="Gohl D.M."/>
        </authorList>
    </citation>
    <scope>NUCLEOTIDE SEQUENCE</scope>
    <source>
        <strain evidence="1">Duluth1</strain>
        <tissue evidence="1">Whole animal</tissue>
    </source>
</reference>
<gene>
    <name evidence="1" type="ORF">DPMN_113503</name>
</gene>
<dbReference type="PANTHER" id="PTHR12496">
    <property type="entry name" value="CGI-41 METHYLTRANSFERASE"/>
    <property type="match status" value="1"/>
</dbReference>
<dbReference type="Proteomes" id="UP000828390">
    <property type="component" value="Unassembled WGS sequence"/>
</dbReference>
<protein>
    <submittedName>
        <fullName evidence="1">Uncharacterized protein</fullName>
    </submittedName>
</protein>